<reference evidence="2" key="1">
    <citation type="journal article" date="2019" name="Int. J. Syst. Evol. Microbiol.">
        <title>The Global Catalogue of Microorganisms (GCM) 10K type strain sequencing project: providing services to taxonomists for standard genome sequencing and annotation.</title>
        <authorList>
            <consortium name="The Broad Institute Genomics Platform"/>
            <consortium name="The Broad Institute Genome Sequencing Center for Infectious Disease"/>
            <person name="Wu L."/>
            <person name="Ma J."/>
        </authorList>
    </citation>
    <scope>NUCLEOTIDE SEQUENCE [LARGE SCALE GENOMIC DNA]</scope>
    <source>
        <strain evidence="2">KCTC 52473</strain>
    </source>
</reference>
<organism evidence="1 2">
    <name type="scientific">Agaribacter flavus</name>
    <dbReference type="NCBI Taxonomy" id="1902781"/>
    <lineage>
        <taxon>Bacteria</taxon>
        <taxon>Pseudomonadati</taxon>
        <taxon>Pseudomonadota</taxon>
        <taxon>Gammaproteobacteria</taxon>
        <taxon>Alteromonadales</taxon>
        <taxon>Alteromonadaceae</taxon>
        <taxon>Agaribacter</taxon>
    </lineage>
</organism>
<accession>A0ABV7FNK9</accession>
<dbReference type="Pfam" id="PF08811">
    <property type="entry name" value="DUF1800"/>
    <property type="match status" value="1"/>
</dbReference>
<dbReference type="RefSeq" id="WP_376918840.1">
    <property type="nucleotide sequence ID" value="NZ_JBHRSW010000005.1"/>
</dbReference>
<keyword evidence="2" id="KW-1185">Reference proteome</keyword>
<dbReference type="Proteomes" id="UP001595478">
    <property type="component" value="Unassembled WGS sequence"/>
</dbReference>
<proteinExistence type="predicted"/>
<sequence length="462" mass="51561">MPTNYAHIALQRFAYGAGQAAAPILSNSKTRSQAQAWLLSQLSSYAINTKSEWSSEQAIQAFYKYRQRLREAKNDKQALKSTKTFRRECLNQAVQLGEGIVHSAIETSQPLQARLTDFFANHFSVSRGNLLMSMLAPTLDTEAIAPNVNQHFSSMLRSVIQHPAMIIYLNNEFSVGPNSRFVRLAKKNNKLRGLNENLAREILELHTLGVNGGYQQQDVIELAKALTGWTIGRGRKGEPTGFEYRKAAHEPGKRKILGVEYSQGDTNSPEQGEGILDALAKHPSTIRHVCTKLARHFISDNPSSGLINALTKAWRASSGHIPSVVKALIEHPDSWRKEQHKFKTPREMLISTYCCFGVLPPSPSIFKSLDLLGQGINNARSPAGYPDTAEKWSGSSALMTRIEWANHVAKQVKSEKKKHILKELEVLLGSNASAHTLSHIRRAESVQQAYVLFIMSPEFQRR</sequence>
<dbReference type="InterPro" id="IPR014917">
    <property type="entry name" value="DUF1800"/>
</dbReference>
<dbReference type="EMBL" id="JBHRSW010000005">
    <property type="protein sequence ID" value="MFC3120710.1"/>
    <property type="molecule type" value="Genomic_DNA"/>
</dbReference>
<gene>
    <name evidence="1" type="ORF">ACFOHL_03685</name>
</gene>
<name>A0ABV7FNK9_9ALTE</name>
<protein>
    <submittedName>
        <fullName evidence="1">DUF1800 family protein</fullName>
    </submittedName>
</protein>
<evidence type="ECO:0000313" key="1">
    <source>
        <dbReference type="EMBL" id="MFC3120710.1"/>
    </source>
</evidence>
<comment type="caution">
    <text evidence="1">The sequence shown here is derived from an EMBL/GenBank/DDBJ whole genome shotgun (WGS) entry which is preliminary data.</text>
</comment>
<evidence type="ECO:0000313" key="2">
    <source>
        <dbReference type="Proteomes" id="UP001595478"/>
    </source>
</evidence>